<dbReference type="EMBL" id="CP001173">
    <property type="protein sequence ID" value="ACI26783.1"/>
    <property type="molecule type" value="Genomic_DNA"/>
</dbReference>
<organism evidence="1 2">
    <name type="scientific">Helicobacter pylori (strain G27)</name>
    <dbReference type="NCBI Taxonomy" id="563041"/>
    <lineage>
        <taxon>Bacteria</taxon>
        <taxon>Pseudomonadati</taxon>
        <taxon>Campylobacterota</taxon>
        <taxon>Epsilonproteobacteria</taxon>
        <taxon>Campylobacterales</taxon>
        <taxon>Helicobacteraceae</taxon>
        <taxon>Helicobacter</taxon>
    </lineage>
</organism>
<dbReference type="HOGENOM" id="CLU_3118559_0_0_7"/>
<accession>B5Z6C9</accession>
<sequence length="49" mass="5755">MILMALKRNQVFLSKSCYAALRACHFCENRNIFQLFLTSVKKNCIIIFL</sequence>
<dbReference type="Proteomes" id="UP000001735">
    <property type="component" value="Chromosome"/>
</dbReference>
<keyword evidence="2" id="KW-1185">Reference proteome</keyword>
<protein>
    <submittedName>
        <fullName evidence="1">Uncharacterized protein</fullName>
    </submittedName>
</protein>
<reference evidence="1 2" key="1">
    <citation type="journal article" date="2009" name="J. Bacteriol.">
        <title>The complete genome sequence of Helicobacter pylori strain G27.</title>
        <authorList>
            <person name="Baltrus D.A."/>
            <person name="Amieva M.R."/>
            <person name="Covacci A."/>
            <person name="Lowe T.M."/>
            <person name="Merrell D.S."/>
            <person name="Ottemann K.M."/>
            <person name="Stein M."/>
            <person name="Salama N.R."/>
            <person name="Guillemin K."/>
        </authorList>
    </citation>
    <scope>NUCLEOTIDE SEQUENCE [LARGE SCALE GENOMIC DNA]</scope>
    <source>
        <strain evidence="1 2">G27</strain>
    </source>
</reference>
<gene>
    <name evidence="1" type="ordered locus">HPG27_7</name>
</gene>
<proteinExistence type="predicted"/>
<evidence type="ECO:0000313" key="1">
    <source>
        <dbReference type="EMBL" id="ACI26783.1"/>
    </source>
</evidence>
<dbReference type="AlphaFoldDB" id="B5Z6C9"/>
<dbReference type="KEGG" id="hpg:HPG27_7"/>
<name>B5Z6C9_HELPG</name>
<evidence type="ECO:0000313" key="2">
    <source>
        <dbReference type="Proteomes" id="UP000001735"/>
    </source>
</evidence>